<accession>A0ABU8UW02</accession>
<gene>
    <name evidence="1" type="ORF">QCL97_000025</name>
</gene>
<reference evidence="1 2" key="1">
    <citation type="submission" date="2023-12" db="EMBL/GenBank/DDBJ databases">
        <title>Evaluation and characterization of a potential secondary metabolite violacein from indigenous Chromobacterium amazonense SAM215.</title>
        <authorList>
            <person name="Tarafdar M.R."/>
            <person name="Abedin S.M."/>
            <person name="Atiqua A."/>
            <person name="Saha A."/>
            <person name="Khan S.N."/>
        </authorList>
    </citation>
    <scope>NUCLEOTIDE SEQUENCE [LARGE SCALE GENOMIC DNA]</scope>
    <source>
        <strain evidence="1 2">SAM215</strain>
    </source>
</reference>
<proteinExistence type="predicted"/>
<name>A0ABU8UW02_9NEIS</name>
<dbReference type="Proteomes" id="UP001224516">
    <property type="component" value="Unassembled WGS sequence"/>
</dbReference>
<organism evidence="1 2">
    <name type="scientific">Chromobacterium amazonense</name>
    <dbReference type="NCBI Taxonomy" id="1382803"/>
    <lineage>
        <taxon>Bacteria</taxon>
        <taxon>Pseudomonadati</taxon>
        <taxon>Pseudomonadota</taxon>
        <taxon>Betaproteobacteria</taxon>
        <taxon>Neisseriales</taxon>
        <taxon>Chromobacteriaceae</taxon>
        <taxon>Chromobacterium</taxon>
    </lineage>
</organism>
<evidence type="ECO:0000313" key="1">
    <source>
        <dbReference type="EMBL" id="MEJ8673093.1"/>
    </source>
</evidence>
<keyword evidence="2" id="KW-1185">Reference proteome</keyword>
<sequence>MYKDIFSKLEFVVDVVDVEAFQDGNENGQLIRIADYTNHADVERRYIEKKRSKGFDKFILKKIEVSFDVWGVKQLVLPFLVDLVANCKSSLGDVRYVFNAGNCGNGKPFLHTEWPMSKEQMLNGLRLGGTLYMGNQRSRYGNPPSPISYRAYWKTTDGQKDNLPIPLPPELHRGRFEVTLQNTGLPIRTWEEWVAFDVLSLAKHFAQQIPGERSIPGIRGLVRPGRRREMGHAEARDFRRVHGHPPALHFGHSNEQLNRLMRDRLRTLQSRLNTGQPLG</sequence>
<protein>
    <submittedName>
        <fullName evidence="1">Uncharacterized protein</fullName>
    </submittedName>
</protein>
<dbReference type="RefSeq" id="WP_307913702.1">
    <property type="nucleotide sequence ID" value="NZ_JAVFJF020000001.1"/>
</dbReference>
<evidence type="ECO:0000313" key="2">
    <source>
        <dbReference type="Proteomes" id="UP001224516"/>
    </source>
</evidence>
<comment type="caution">
    <text evidence="1">The sequence shown here is derived from an EMBL/GenBank/DDBJ whole genome shotgun (WGS) entry which is preliminary data.</text>
</comment>
<dbReference type="EMBL" id="JAVFJF020000001">
    <property type="protein sequence ID" value="MEJ8673093.1"/>
    <property type="molecule type" value="Genomic_DNA"/>
</dbReference>